<dbReference type="InterPro" id="IPR036895">
    <property type="entry name" value="Uracil-DNA_glycosylase-like_sf"/>
</dbReference>
<protein>
    <recommendedName>
        <fullName evidence="8">Uracil-DNA glycosylase</fullName>
    </recommendedName>
</protein>
<name>A0A9Q8TZA3_9GAMM</name>
<dbReference type="InterPro" id="IPR018085">
    <property type="entry name" value="Ura-DNA_Glyclase_AS"/>
</dbReference>
<evidence type="ECO:0000256" key="3">
    <source>
        <dbReference type="ARBA" id="ARBA00022801"/>
    </source>
</evidence>
<proteinExistence type="inferred from homology"/>
<dbReference type="SUPFAM" id="SSF52141">
    <property type="entry name" value="Uracil-DNA glycosylase-like"/>
    <property type="match status" value="1"/>
</dbReference>
<evidence type="ECO:0000256" key="2">
    <source>
        <dbReference type="ARBA" id="ARBA00022763"/>
    </source>
</evidence>
<dbReference type="PANTHER" id="PTHR11264:SF0">
    <property type="entry name" value="URACIL-DNA GLYCOSYLASE"/>
    <property type="match status" value="1"/>
</dbReference>
<sequence length="132" mass="15184">MSNIFSWQNFINQETKKPYFKEIKTSLIKSNRDGHNIFPPPKDFFKAFEKCDYETTKIVIIGQDPYPTIGVANGLAFSVNKNIKIPDGEYKRENFVLLKKTYIHNNRAHSIAVFGDIDIDSGKKILNSIQIN</sequence>
<evidence type="ECO:0000256" key="1">
    <source>
        <dbReference type="ARBA" id="ARBA00008184"/>
    </source>
</evidence>
<evidence type="ECO:0000313" key="6">
    <source>
        <dbReference type="EMBL" id="URQ63561.1"/>
    </source>
</evidence>
<dbReference type="PROSITE" id="PS00130">
    <property type="entry name" value="U_DNA_GLYCOSYLASE"/>
    <property type="match status" value="1"/>
</dbReference>
<accession>A0A9Q8TZA3</accession>
<evidence type="ECO:0000313" key="7">
    <source>
        <dbReference type="Proteomes" id="UP001056381"/>
    </source>
</evidence>
<dbReference type="Gene3D" id="3.40.470.10">
    <property type="entry name" value="Uracil-DNA glycosylase-like domain"/>
    <property type="match status" value="1"/>
</dbReference>
<feature type="active site" description="Proton acceptor" evidence="5">
    <location>
        <position position="64"/>
    </location>
</feature>
<keyword evidence="7" id="KW-1185">Reference proteome</keyword>
<keyword evidence="2" id="KW-0227">DNA damage</keyword>
<reference evidence="6" key="1">
    <citation type="submission" date="2022-05" db="EMBL/GenBank/DDBJ databases">
        <title>Single-amplified genomics reveal most streamlined microbe among free-living bacteria.</title>
        <authorList>
            <person name="Roda-Garcia J."/>
            <person name="Haro-Moreno J.M."/>
            <person name="Rodriguez-Valera F."/>
            <person name="Almagro-Moreno S."/>
            <person name="Lopez-Perez M."/>
        </authorList>
    </citation>
    <scope>NUCLEOTIDE SEQUENCE</scope>
    <source>
        <strain evidence="6">TMED112-D2-2</strain>
    </source>
</reference>
<dbReference type="Proteomes" id="UP001056381">
    <property type="component" value="Chromosome"/>
</dbReference>
<dbReference type="GO" id="GO:0004844">
    <property type="term" value="F:uracil DNA N-glycosylase activity"/>
    <property type="evidence" value="ECO:0007669"/>
    <property type="project" value="InterPro"/>
</dbReference>
<keyword evidence="3" id="KW-0378">Hydrolase</keyword>
<dbReference type="EMBL" id="CP097966">
    <property type="protein sequence ID" value="URQ63561.1"/>
    <property type="molecule type" value="Genomic_DNA"/>
</dbReference>
<dbReference type="PANTHER" id="PTHR11264">
    <property type="entry name" value="URACIL-DNA GLYCOSYLASE"/>
    <property type="match status" value="1"/>
</dbReference>
<organism evidence="6 7">
    <name type="scientific">SAR86 cluster bacterium</name>
    <dbReference type="NCBI Taxonomy" id="2030880"/>
    <lineage>
        <taxon>Bacteria</taxon>
        <taxon>Pseudomonadati</taxon>
        <taxon>Pseudomonadota</taxon>
        <taxon>Gammaproteobacteria</taxon>
        <taxon>SAR86 cluster</taxon>
    </lineage>
</organism>
<gene>
    <name evidence="6" type="ORF">M9B40_02035</name>
</gene>
<comment type="similarity">
    <text evidence="1">Belongs to the uracil-DNA glycosylase (UDG) superfamily. UNG family.</text>
</comment>
<dbReference type="AlphaFoldDB" id="A0A9Q8TZA3"/>
<evidence type="ECO:0000256" key="4">
    <source>
        <dbReference type="ARBA" id="ARBA00023204"/>
    </source>
</evidence>
<keyword evidence="4" id="KW-0234">DNA repair</keyword>
<dbReference type="InterPro" id="IPR002043">
    <property type="entry name" value="UDG_fam1"/>
</dbReference>
<evidence type="ECO:0000256" key="5">
    <source>
        <dbReference type="PROSITE-ProRule" id="PRU10072"/>
    </source>
</evidence>
<evidence type="ECO:0008006" key="8">
    <source>
        <dbReference type="Google" id="ProtNLM"/>
    </source>
</evidence>
<dbReference type="GO" id="GO:0097510">
    <property type="term" value="P:base-excision repair, AP site formation via deaminated base removal"/>
    <property type="evidence" value="ECO:0007669"/>
    <property type="project" value="TreeGrafter"/>
</dbReference>